<feature type="compositionally biased region" description="Polar residues" evidence="2">
    <location>
        <begin position="408"/>
        <end position="431"/>
    </location>
</feature>
<proteinExistence type="predicted"/>
<evidence type="ECO:0000256" key="2">
    <source>
        <dbReference type="SAM" id="MobiDB-lite"/>
    </source>
</evidence>
<organism evidence="3 4">
    <name type="scientific">Candidatus Nealsonbacteria bacterium RIFCSPHIGHO2_01_FULL_38_55</name>
    <dbReference type="NCBI Taxonomy" id="1801664"/>
    <lineage>
        <taxon>Bacteria</taxon>
        <taxon>Candidatus Nealsoniibacteriota</taxon>
    </lineage>
</organism>
<dbReference type="Gene3D" id="2.160.20.10">
    <property type="entry name" value="Single-stranded right-handed beta-helix, Pectin lyase-like"/>
    <property type="match status" value="1"/>
</dbReference>
<sequence length="587" mass="65086">MSDSIIINSAHYGIYIDSTSNSKIIRNHIENNGGASIWSGGITWLACHDITIKQNSIINNSIGVLAGNLINSDIISYNNIYNNSIYNFKFITPQSLKNYNVQYNYWGLIDKAIIDSKIYDYYDDITLSKVIYEPYGLAELKFDGADTFSQSPICTSWIYSEWSLCPSSGQQTRSIISSFPSGCAGGSPALTQNCTYVPPVCTSWTYSDWFACQSNSTKTRTVISSSPNGCSGGNPVLTQSCTYTPPVCTSWTYSNWSACVNSQQTRTITSSQPTNCAGGNPILNQSCNSTSICTEDNWTSILTPINCPNNDQQTRKWARMGQCQGGVFHPAEEIISCNYQAYTCTSFVYSDWGACNTSGVRLRLVLSSSPSDCIGGNPVLSQNCNYNSGESLSKDSVIEIKDNLSVSTKNQNSQNVKEPQANQTQNESTQIENNEQKVNQEKNTTGSQMAEQRRSEVASAVQGILQVAERDGGIGQQVKIIAQTQVQNQEKLEAVLQKVQNRSGFAKFFVGPNYSEINNAKKLLEQNREQIKQLSQVKNQLVNQDDQQKLTEQIQLFEQSNQEIENSLNTSQKGFSLFGWMFKLFVK</sequence>
<name>A0A1G2E0N2_9BACT</name>
<dbReference type="InterPro" id="IPR011050">
    <property type="entry name" value="Pectin_lyase_fold/virulence"/>
</dbReference>
<dbReference type="InterPro" id="IPR012334">
    <property type="entry name" value="Pectin_lyas_fold"/>
</dbReference>
<dbReference type="EMBL" id="MHLZ01000035">
    <property type="protein sequence ID" value="OGZ19363.1"/>
    <property type="molecule type" value="Genomic_DNA"/>
</dbReference>
<evidence type="ECO:0008006" key="5">
    <source>
        <dbReference type="Google" id="ProtNLM"/>
    </source>
</evidence>
<evidence type="ECO:0000313" key="4">
    <source>
        <dbReference type="Proteomes" id="UP000177360"/>
    </source>
</evidence>
<feature type="coiled-coil region" evidence="1">
    <location>
        <begin position="482"/>
        <end position="567"/>
    </location>
</feature>
<accession>A0A1G2E0N2</accession>
<dbReference type="SUPFAM" id="SSF51126">
    <property type="entry name" value="Pectin lyase-like"/>
    <property type="match status" value="1"/>
</dbReference>
<dbReference type="SMART" id="SM00710">
    <property type="entry name" value="PbH1"/>
    <property type="match status" value="2"/>
</dbReference>
<dbReference type="Proteomes" id="UP000177360">
    <property type="component" value="Unassembled WGS sequence"/>
</dbReference>
<comment type="caution">
    <text evidence="3">The sequence shown here is derived from an EMBL/GenBank/DDBJ whole genome shotgun (WGS) entry which is preliminary data.</text>
</comment>
<keyword evidence="1" id="KW-0175">Coiled coil</keyword>
<gene>
    <name evidence="3" type="ORF">A2626_02225</name>
</gene>
<feature type="region of interest" description="Disordered" evidence="2">
    <location>
        <begin position="408"/>
        <end position="454"/>
    </location>
</feature>
<dbReference type="InterPro" id="IPR006626">
    <property type="entry name" value="PbH1"/>
</dbReference>
<dbReference type="AlphaFoldDB" id="A0A1G2E0N2"/>
<evidence type="ECO:0000256" key="1">
    <source>
        <dbReference type="SAM" id="Coils"/>
    </source>
</evidence>
<evidence type="ECO:0000313" key="3">
    <source>
        <dbReference type="EMBL" id="OGZ19363.1"/>
    </source>
</evidence>
<protein>
    <recommendedName>
        <fullName evidence="5">Right handed beta helix domain-containing protein</fullName>
    </recommendedName>
</protein>
<reference evidence="3 4" key="1">
    <citation type="journal article" date="2016" name="Nat. Commun.">
        <title>Thousands of microbial genomes shed light on interconnected biogeochemical processes in an aquifer system.</title>
        <authorList>
            <person name="Anantharaman K."/>
            <person name="Brown C.T."/>
            <person name="Hug L.A."/>
            <person name="Sharon I."/>
            <person name="Castelle C.J."/>
            <person name="Probst A.J."/>
            <person name="Thomas B.C."/>
            <person name="Singh A."/>
            <person name="Wilkins M.J."/>
            <person name="Karaoz U."/>
            <person name="Brodie E.L."/>
            <person name="Williams K.H."/>
            <person name="Hubbard S.S."/>
            <person name="Banfield J.F."/>
        </authorList>
    </citation>
    <scope>NUCLEOTIDE SEQUENCE [LARGE SCALE GENOMIC DNA]</scope>
</reference>